<evidence type="ECO:0000313" key="2">
    <source>
        <dbReference type="Proteomes" id="UP000789525"/>
    </source>
</evidence>
<organism evidence="1 2">
    <name type="scientific">Acaulospora colombiana</name>
    <dbReference type="NCBI Taxonomy" id="27376"/>
    <lineage>
        <taxon>Eukaryota</taxon>
        <taxon>Fungi</taxon>
        <taxon>Fungi incertae sedis</taxon>
        <taxon>Mucoromycota</taxon>
        <taxon>Glomeromycotina</taxon>
        <taxon>Glomeromycetes</taxon>
        <taxon>Diversisporales</taxon>
        <taxon>Acaulosporaceae</taxon>
        <taxon>Acaulospora</taxon>
    </lineage>
</organism>
<protein>
    <submittedName>
        <fullName evidence="1">10433_t:CDS:1</fullName>
    </submittedName>
</protein>
<keyword evidence="2" id="KW-1185">Reference proteome</keyword>
<reference evidence="1" key="1">
    <citation type="submission" date="2021-06" db="EMBL/GenBank/DDBJ databases">
        <authorList>
            <person name="Kallberg Y."/>
            <person name="Tangrot J."/>
            <person name="Rosling A."/>
        </authorList>
    </citation>
    <scope>NUCLEOTIDE SEQUENCE</scope>
    <source>
        <strain evidence="1">CL356</strain>
    </source>
</reference>
<dbReference type="Proteomes" id="UP000789525">
    <property type="component" value="Unassembled WGS sequence"/>
</dbReference>
<sequence length="289" mass="32986">MPYHKNKSNFSDVSILILPNEILYIIFEEFDVPSLISLSNVCNLFKEIARIYLAIAFKNENLSLLLGFEQEHKWYFNVDFVFDGICKKNGNFVFKPRQETPLKFFNSSVLNNPTLWRVLLNTSKEHHHLDETNNSSPMAGPSGTNTNMLQKSCKLSVKTPNSICQKTKVVYRVGNGSSHLKVPYKFSYSVTESAQKTRAGERWIVPQSFECPSSFFYPNEAIAHRIVMSIIKYKSTKKSTTEIISIKGKERVTSLPQPQEVIITQGEPPRKPSRWMSGARGSYKKSSSR</sequence>
<dbReference type="EMBL" id="CAJVPT010009122">
    <property type="protein sequence ID" value="CAG8558540.1"/>
    <property type="molecule type" value="Genomic_DNA"/>
</dbReference>
<gene>
    <name evidence="1" type="ORF">ACOLOM_LOCUS5136</name>
</gene>
<name>A0ACA9M0P6_9GLOM</name>
<evidence type="ECO:0000313" key="1">
    <source>
        <dbReference type="EMBL" id="CAG8558540.1"/>
    </source>
</evidence>
<accession>A0ACA9M0P6</accession>
<proteinExistence type="predicted"/>
<comment type="caution">
    <text evidence="1">The sequence shown here is derived from an EMBL/GenBank/DDBJ whole genome shotgun (WGS) entry which is preliminary data.</text>
</comment>